<dbReference type="GO" id="GO:0016301">
    <property type="term" value="F:kinase activity"/>
    <property type="evidence" value="ECO:0007669"/>
    <property type="project" value="UniProtKB-KW"/>
</dbReference>
<gene>
    <name evidence="3" type="ORF">CKO42_14130</name>
</gene>
<dbReference type="PROSITE" id="PS51257">
    <property type="entry name" value="PROKAR_LIPOPROTEIN"/>
    <property type="match status" value="1"/>
</dbReference>
<dbReference type="InterPro" id="IPR013702">
    <property type="entry name" value="FIST_domain_N"/>
</dbReference>
<dbReference type="EMBL" id="NRRY01000023">
    <property type="protein sequence ID" value="MBK1619555.1"/>
    <property type="molecule type" value="Genomic_DNA"/>
</dbReference>
<name>A0A9X0W9N5_9GAMM</name>
<sequence length="375" mass="40334">MRAHFDPSGTPDGLLAALHALTDEAAIGGLMVLACDANGWQPEQLDPILQACEMPVFGGIFPQVTYQNQNYERGTLLIAFNALPEVACVHGLSDAEADFDERVEAATEHWPEPPEVTTMLVYVDGLSSRISALVEGLFANFGLENNFIGGGAGSLSFQQKPCILTNAGLLADVAVLVRMPIRSLLGVTHGWQPISEPMKVTGAQGNVVMTLDWEPAFDVYKRMVEAHSGQEMHAEDFFSLAKSYPFGMTKLGTEIVVRDPLMVAEGNHLVCVGEVPEGAFLRLLNGTPDSLIAAAKKARELALPEGVGEEAAASYLFIDCISRVLFLGERIADELNAVGPDQPVNGAFTLGEIANTGDAFLEFYNKTSVFSILFD</sequence>
<keyword evidence="4" id="KW-1185">Reference proteome</keyword>
<reference evidence="3 4" key="1">
    <citation type="journal article" date="2020" name="Microorganisms">
        <title>Osmotic Adaptation and Compatible Solute Biosynthesis of Phototrophic Bacteria as Revealed from Genome Analyses.</title>
        <authorList>
            <person name="Imhoff J.F."/>
            <person name="Rahn T."/>
            <person name="Kunzel S."/>
            <person name="Keller A."/>
            <person name="Neulinger S.C."/>
        </authorList>
    </citation>
    <scope>NUCLEOTIDE SEQUENCE [LARGE SCALE GENOMIC DNA]</scope>
    <source>
        <strain evidence="3 4">DSM 25653</strain>
    </source>
</reference>
<dbReference type="Pfam" id="PF10442">
    <property type="entry name" value="FIST_C"/>
    <property type="match status" value="1"/>
</dbReference>
<dbReference type="PANTHER" id="PTHR40252:SF2">
    <property type="entry name" value="BLR0328 PROTEIN"/>
    <property type="match status" value="1"/>
</dbReference>
<comment type="caution">
    <text evidence="3">The sequence shown here is derived from an EMBL/GenBank/DDBJ whole genome shotgun (WGS) entry which is preliminary data.</text>
</comment>
<dbReference type="AlphaFoldDB" id="A0A9X0W9N5"/>
<feature type="domain" description="FIST" evidence="1">
    <location>
        <begin position="27"/>
        <end position="215"/>
    </location>
</feature>
<dbReference type="InterPro" id="IPR019494">
    <property type="entry name" value="FIST_C"/>
</dbReference>
<protein>
    <submittedName>
        <fullName evidence="3">Histidine kinase</fullName>
    </submittedName>
</protein>
<evidence type="ECO:0000259" key="2">
    <source>
        <dbReference type="SMART" id="SM01204"/>
    </source>
</evidence>
<feature type="domain" description="FIST C-domain" evidence="2">
    <location>
        <begin position="216"/>
        <end position="356"/>
    </location>
</feature>
<dbReference type="Proteomes" id="UP001138768">
    <property type="component" value="Unassembled WGS sequence"/>
</dbReference>
<dbReference type="SMART" id="SM01204">
    <property type="entry name" value="FIST_C"/>
    <property type="match status" value="1"/>
</dbReference>
<evidence type="ECO:0000313" key="3">
    <source>
        <dbReference type="EMBL" id="MBK1619555.1"/>
    </source>
</evidence>
<evidence type="ECO:0000313" key="4">
    <source>
        <dbReference type="Proteomes" id="UP001138768"/>
    </source>
</evidence>
<dbReference type="PANTHER" id="PTHR40252">
    <property type="entry name" value="BLR0328 PROTEIN"/>
    <property type="match status" value="1"/>
</dbReference>
<organism evidence="3 4">
    <name type="scientific">Lamprobacter modestohalophilus</name>
    <dbReference type="NCBI Taxonomy" id="1064514"/>
    <lineage>
        <taxon>Bacteria</taxon>
        <taxon>Pseudomonadati</taxon>
        <taxon>Pseudomonadota</taxon>
        <taxon>Gammaproteobacteria</taxon>
        <taxon>Chromatiales</taxon>
        <taxon>Chromatiaceae</taxon>
        <taxon>Lamprobacter</taxon>
    </lineage>
</organism>
<dbReference type="SMART" id="SM00897">
    <property type="entry name" value="FIST"/>
    <property type="match status" value="1"/>
</dbReference>
<proteinExistence type="predicted"/>
<keyword evidence="3" id="KW-0808">Transferase</keyword>
<evidence type="ECO:0000259" key="1">
    <source>
        <dbReference type="SMART" id="SM00897"/>
    </source>
</evidence>
<dbReference type="Pfam" id="PF08495">
    <property type="entry name" value="FIST"/>
    <property type="match status" value="1"/>
</dbReference>
<dbReference type="RefSeq" id="WP_200245059.1">
    <property type="nucleotide sequence ID" value="NZ_NRRY01000023.1"/>
</dbReference>
<keyword evidence="3" id="KW-0418">Kinase</keyword>
<accession>A0A9X0W9N5</accession>